<gene>
    <name evidence="2" type="ORF">ACH47X_02765</name>
</gene>
<protein>
    <submittedName>
        <fullName evidence="2">Alpha/beta fold hydrolase</fullName>
    </submittedName>
</protein>
<dbReference type="PRINTS" id="PR00111">
    <property type="entry name" value="ABHYDROLASE"/>
</dbReference>
<keyword evidence="2" id="KW-0378">Hydrolase</keyword>
<accession>A0ABW7XE78</accession>
<dbReference type="InterPro" id="IPR000073">
    <property type="entry name" value="AB_hydrolase_1"/>
</dbReference>
<dbReference type="EMBL" id="JBIRYI010000001">
    <property type="protein sequence ID" value="MFI2485800.1"/>
    <property type="molecule type" value="Genomic_DNA"/>
</dbReference>
<dbReference type="SUPFAM" id="SSF53474">
    <property type="entry name" value="alpha/beta-Hydrolases"/>
    <property type="match status" value="1"/>
</dbReference>
<dbReference type="InterPro" id="IPR050471">
    <property type="entry name" value="AB_hydrolase"/>
</dbReference>
<proteinExistence type="predicted"/>
<reference evidence="2 3" key="1">
    <citation type="submission" date="2024-10" db="EMBL/GenBank/DDBJ databases">
        <title>The Natural Products Discovery Center: Release of the First 8490 Sequenced Strains for Exploring Actinobacteria Biosynthetic Diversity.</title>
        <authorList>
            <person name="Kalkreuter E."/>
            <person name="Kautsar S.A."/>
            <person name="Yang D."/>
            <person name="Bader C.D."/>
            <person name="Teijaro C.N."/>
            <person name="Fluegel L."/>
            <person name="Davis C.M."/>
            <person name="Simpson J.R."/>
            <person name="Lauterbach L."/>
            <person name="Steele A.D."/>
            <person name="Gui C."/>
            <person name="Meng S."/>
            <person name="Li G."/>
            <person name="Viehrig K."/>
            <person name="Ye F."/>
            <person name="Su P."/>
            <person name="Kiefer A.F."/>
            <person name="Nichols A."/>
            <person name="Cepeda A.J."/>
            <person name="Yan W."/>
            <person name="Fan B."/>
            <person name="Jiang Y."/>
            <person name="Adhikari A."/>
            <person name="Zheng C.-J."/>
            <person name="Schuster L."/>
            <person name="Cowan T.M."/>
            <person name="Smanski M.J."/>
            <person name="Chevrette M.G."/>
            <person name="De Carvalho L.P.S."/>
            <person name="Shen B."/>
        </authorList>
    </citation>
    <scope>NUCLEOTIDE SEQUENCE [LARGE SCALE GENOMIC DNA]</scope>
    <source>
        <strain evidence="2 3">NPDC019481</strain>
    </source>
</reference>
<sequence length="283" mass="30336">MTEPTAAWTTRNAPTRRIEAAGARFAYRELGPAVGVPLVLLTHLGANLDGWDPCVLDGLAQERRVIAVDYRGVGDSSGTVRDTFEGMADDVVAFLRAFGLRRVDLFGLAVGGMVAQAVALKEPRLVDRLILAAAAPAGGSGLASVTGTTTTSVLRAVLTFNDPKALLFFTRTTGGKHAARQYLARLRERTTGRDKRVTPGVYRAQLAAIRRWGLQEPADLSSIAGPVLIVHGDSDRLVPAANATELARRLPDATVTVYPDSGHGVVFQNHRAFVDAAREFLQR</sequence>
<dbReference type="Pfam" id="PF00561">
    <property type="entry name" value="Abhydrolase_1"/>
    <property type="match status" value="1"/>
</dbReference>
<evidence type="ECO:0000313" key="2">
    <source>
        <dbReference type="EMBL" id="MFI2485800.1"/>
    </source>
</evidence>
<dbReference type="PANTHER" id="PTHR43433:SF5">
    <property type="entry name" value="AB HYDROLASE-1 DOMAIN-CONTAINING PROTEIN"/>
    <property type="match status" value="1"/>
</dbReference>
<feature type="domain" description="AB hydrolase-1" evidence="1">
    <location>
        <begin position="37"/>
        <end position="268"/>
    </location>
</feature>
<dbReference type="Proteomes" id="UP001611580">
    <property type="component" value="Unassembled WGS sequence"/>
</dbReference>
<dbReference type="RefSeq" id="WP_397401154.1">
    <property type="nucleotide sequence ID" value="NZ_JBIRYI010000001.1"/>
</dbReference>
<keyword evidence="3" id="KW-1185">Reference proteome</keyword>
<dbReference type="GO" id="GO:0016787">
    <property type="term" value="F:hydrolase activity"/>
    <property type="evidence" value="ECO:0007669"/>
    <property type="project" value="UniProtKB-KW"/>
</dbReference>
<name>A0ABW7XE78_9MICO</name>
<organism evidence="2 3">
    <name type="scientific">Promicromonospora kroppenstedtii</name>
    <dbReference type="NCBI Taxonomy" id="440482"/>
    <lineage>
        <taxon>Bacteria</taxon>
        <taxon>Bacillati</taxon>
        <taxon>Actinomycetota</taxon>
        <taxon>Actinomycetes</taxon>
        <taxon>Micrococcales</taxon>
        <taxon>Promicromonosporaceae</taxon>
        <taxon>Promicromonospora</taxon>
    </lineage>
</organism>
<dbReference type="InterPro" id="IPR029058">
    <property type="entry name" value="AB_hydrolase_fold"/>
</dbReference>
<comment type="caution">
    <text evidence="2">The sequence shown here is derived from an EMBL/GenBank/DDBJ whole genome shotgun (WGS) entry which is preliminary data.</text>
</comment>
<evidence type="ECO:0000259" key="1">
    <source>
        <dbReference type="Pfam" id="PF00561"/>
    </source>
</evidence>
<dbReference type="Gene3D" id="3.40.50.1820">
    <property type="entry name" value="alpha/beta hydrolase"/>
    <property type="match status" value="1"/>
</dbReference>
<dbReference type="PANTHER" id="PTHR43433">
    <property type="entry name" value="HYDROLASE, ALPHA/BETA FOLD FAMILY PROTEIN"/>
    <property type="match status" value="1"/>
</dbReference>
<evidence type="ECO:0000313" key="3">
    <source>
        <dbReference type="Proteomes" id="UP001611580"/>
    </source>
</evidence>